<dbReference type="InterPro" id="IPR036097">
    <property type="entry name" value="HisK_dim/P_sf"/>
</dbReference>
<dbReference type="SUPFAM" id="SSF47384">
    <property type="entry name" value="Homodimeric domain of signal transducing histidine kinase"/>
    <property type="match status" value="1"/>
</dbReference>
<dbReference type="SMART" id="SM00387">
    <property type="entry name" value="HATPase_c"/>
    <property type="match status" value="1"/>
</dbReference>
<keyword evidence="7" id="KW-0418">Kinase</keyword>
<keyword evidence="5" id="KW-0812">Transmembrane</keyword>
<comment type="catalytic activity">
    <reaction evidence="1">
        <text>ATP + protein L-histidine = ADP + protein N-phospho-L-histidine.</text>
        <dbReference type="EC" id="2.7.13.3"/>
    </reaction>
</comment>
<evidence type="ECO:0000256" key="3">
    <source>
        <dbReference type="ARBA" id="ARBA00022553"/>
    </source>
</evidence>
<dbReference type="SUPFAM" id="SSF55874">
    <property type="entry name" value="ATPase domain of HSP90 chaperone/DNA topoisomerase II/histidine kinase"/>
    <property type="match status" value="1"/>
</dbReference>
<feature type="coiled-coil region" evidence="4">
    <location>
        <begin position="190"/>
        <end position="220"/>
    </location>
</feature>
<dbReference type="InterPro" id="IPR005467">
    <property type="entry name" value="His_kinase_dom"/>
</dbReference>
<dbReference type="InterPro" id="IPR004358">
    <property type="entry name" value="Sig_transdc_His_kin-like_C"/>
</dbReference>
<comment type="caution">
    <text evidence="7">The sequence shown here is derived from an EMBL/GenBank/DDBJ whole genome shotgun (WGS) entry which is preliminary data.</text>
</comment>
<dbReference type="PANTHER" id="PTHR43547">
    <property type="entry name" value="TWO-COMPONENT HISTIDINE KINASE"/>
    <property type="match status" value="1"/>
</dbReference>
<feature type="transmembrane region" description="Helical" evidence="5">
    <location>
        <begin position="163"/>
        <end position="182"/>
    </location>
</feature>
<dbReference type="PRINTS" id="PR00344">
    <property type="entry name" value="BCTRLSENSOR"/>
</dbReference>
<dbReference type="EMBL" id="JAOYOD010000001">
    <property type="protein sequence ID" value="MCV9386519.1"/>
    <property type="molecule type" value="Genomic_DNA"/>
</dbReference>
<dbReference type="InterPro" id="IPR036890">
    <property type="entry name" value="HATPase_C_sf"/>
</dbReference>
<dbReference type="InterPro" id="IPR003661">
    <property type="entry name" value="HisK_dim/P_dom"/>
</dbReference>
<feature type="transmembrane region" description="Helical" evidence="5">
    <location>
        <begin position="78"/>
        <end position="97"/>
    </location>
</feature>
<dbReference type="Proteomes" id="UP001300692">
    <property type="component" value="Unassembled WGS sequence"/>
</dbReference>
<evidence type="ECO:0000256" key="1">
    <source>
        <dbReference type="ARBA" id="ARBA00000085"/>
    </source>
</evidence>
<feature type="transmembrane region" description="Helical" evidence="5">
    <location>
        <begin position="27"/>
        <end position="47"/>
    </location>
</feature>
<evidence type="ECO:0000256" key="4">
    <source>
        <dbReference type="SAM" id="Coils"/>
    </source>
</evidence>
<dbReference type="PANTHER" id="PTHR43547:SF2">
    <property type="entry name" value="HYBRID SIGNAL TRANSDUCTION HISTIDINE KINASE C"/>
    <property type="match status" value="1"/>
</dbReference>
<keyword evidence="8" id="KW-1185">Reference proteome</keyword>
<dbReference type="CDD" id="cd00082">
    <property type="entry name" value="HisKA"/>
    <property type="match status" value="1"/>
</dbReference>
<evidence type="ECO:0000259" key="6">
    <source>
        <dbReference type="PROSITE" id="PS50109"/>
    </source>
</evidence>
<reference evidence="7 8" key="1">
    <citation type="submission" date="2022-10" db="EMBL/GenBank/DDBJ databases">
        <title>Comparative genomics and taxonomic characterization of three novel marine species of genus Reichenbachiella exhibiting antioxidant and polysaccharide degradation activities.</title>
        <authorList>
            <person name="Muhammad N."/>
            <person name="Lee Y.-J."/>
            <person name="Ko J."/>
            <person name="Kim S.-G."/>
        </authorList>
    </citation>
    <scope>NUCLEOTIDE SEQUENCE [LARGE SCALE GENOMIC DNA]</scope>
    <source>
        <strain evidence="7 8">ABR2-5</strain>
    </source>
</reference>
<keyword evidence="3" id="KW-0597">Phosphoprotein</keyword>
<evidence type="ECO:0000313" key="8">
    <source>
        <dbReference type="Proteomes" id="UP001300692"/>
    </source>
</evidence>
<gene>
    <name evidence="7" type="ORF">N7U62_07595</name>
</gene>
<dbReference type="PROSITE" id="PS50109">
    <property type="entry name" value="HIS_KIN"/>
    <property type="match status" value="1"/>
</dbReference>
<keyword evidence="5" id="KW-0472">Membrane</keyword>
<evidence type="ECO:0000313" key="7">
    <source>
        <dbReference type="EMBL" id="MCV9386519.1"/>
    </source>
</evidence>
<dbReference type="EC" id="2.7.13.3" evidence="2"/>
<dbReference type="SMART" id="SM00388">
    <property type="entry name" value="HisKA"/>
    <property type="match status" value="1"/>
</dbReference>
<feature type="domain" description="Histidine kinase" evidence="6">
    <location>
        <begin position="227"/>
        <end position="443"/>
    </location>
</feature>
<keyword evidence="7" id="KW-0808">Transferase</keyword>
<protein>
    <recommendedName>
        <fullName evidence="2">histidine kinase</fullName>
        <ecNumber evidence="2">2.7.13.3</ecNumber>
    </recommendedName>
</protein>
<keyword evidence="5" id="KW-1133">Transmembrane helix</keyword>
<sequence length="444" mass="50095">MKLASAIDYFIHPVHFENSSKLRRARLLIRACWLTSLFSTSYIWMSIIFEYPLGIYLMMFNVVGFLLLPLLVKTRLPLPFTGNIYVAVGAVAVYLLTYYSGGVWSAIYAWIISVPILALLVVNKVSGAFWGFISLGVMVWMGMLAIQGVELPIQYNIAMRTEWYVSIFPGLLLMILFIAFVFEDIQAQALRVLQKKNEVLETQKKTISEQSTKLQKLIDEKENIIRILAHDLKNPLSNISSLTTFLNDEEGSEQQKMFVKMIQQSTNNAENLVHRVLEMDAAGQEDLQIQLQSIDTVGMLSNLVELMQQRANKKNIEIRFSNLAQKAVIDADEIYVSLIFENLISNAIKFSEEGKSVEATLSNDQNNLVITIKDEGPGVKKEEEDQLFKKFSKLSARPTGGESSAGIGLSLVKRYVEMMKGKVWYQPSDQTGAIFKVAFPLSQS</sequence>
<proteinExistence type="predicted"/>
<feature type="transmembrane region" description="Helical" evidence="5">
    <location>
        <begin position="129"/>
        <end position="151"/>
    </location>
</feature>
<evidence type="ECO:0000256" key="2">
    <source>
        <dbReference type="ARBA" id="ARBA00012438"/>
    </source>
</evidence>
<dbReference type="RefSeq" id="WP_264137322.1">
    <property type="nucleotide sequence ID" value="NZ_JAOYOD010000001.1"/>
</dbReference>
<dbReference type="Gene3D" id="3.30.565.10">
    <property type="entry name" value="Histidine kinase-like ATPase, C-terminal domain"/>
    <property type="match status" value="1"/>
</dbReference>
<dbReference type="GO" id="GO:0016301">
    <property type="term" value="F:kinase activity"/>
    <property type="evidence" value="ECO:0007669"/>
    <property type="project" value="UniProtKB-KW"/>
</dbReference>
<dbReference type="CDD" id="cd00075">
    <property type="entry name" value="HATPase"/>
    <property type="match status" value="1"/>
</dbReference>
<dbReference type="Pfam" id="PF02518">
    <property type="entry name" value="HATPase_c"/>
    <property type="match status" value="1"/>
</dbReference>
<keyword evidence="4" id="KW-0175">Coiled coil</keyword>
<dbReference type="InterPro" id="IPR003594">
    <property type="entry name" value="HATPase_dom"/>
</dbReference>
<dbReference type="Gene3D" id="1.10.287.130">
    <property type="match status" value="1"/>
</dbReference>
<feature type="transmembrane region" description="Helical" evidence="5">
    <location>
        <begin position="103"/>
        <end position="122"/>
    </location>
</feature>
<name>A0ABT3CS98_9BACT</name>
<evidence type="ECO:0000256" key="5">
    <source>
        <dbReference type="SAM" id="Phobius"/>
    </source>
</evidence>
<organism evidence="7 8">
    <name type="scientific">Reichenbachiella ulvae</name>
    <dbReference type="NCBI Taxonomy" id="2980104"/>
    <lineage>
        <taxon>Bacteria</taxon>
        <taxon>Pseudomonadati</taxon>
        <taxon>Bacteroidota</taxon>
        <taxon>Cytophagia</taxon>
        <taxon>Cytophagales</taxon>
        <taxon>Reichenbachiellaceae</taxon>
        <taxon>Reichenbachiella</taxon>
    </lineage>
</organism>
<dbReference type="Pfam" id="PF00512">
    <property type="entry name" value="HisKA"/>
    <property type="match status" value="1"/>
</dbReference>
<accession>A0ABT3CS98</accession>
<feature type="transmembrane region" description="Helical" evidence="5">
    <location>
        <begin position="53"/>
        <end position="71"/>
    </location>
</feature>